<proteinExistence type="predicted"/>
<dbReference type="Proteomes" id="UP001210925">
    <property type="component" value="Unassembled WGS sequence"/>
</dbReference>
<keyword evidence="1" id="KW-0812">Transmembrane</keyword>
<reference evidence="2" key="1">
    <citation type="submission" date="2020-05" db="EMBL/GenBank/DDBJ databases">
        <title>Phylogenomic resolution of chytrid fungi.</title>
        <authorList>
            <person name="Stajich J.E."/>
            <person name="Amses K."/>
            <person name="Simmons R."/>
            <person name="Seto K."/>
            <person name="Myers J."/>
            <person name="Bonds A."/>
            <person name="Quandt C.A."/>
            <person name="Barry K."/>
            <person name="Liu P."/>
            <person name="Grigoriev I."/>
            <person name="Longcore J.E."/>
            <person name="James T.Y."/>
        </authorList>
    </citation>
    <scope>NUCLEOTIDE SEQUENCE</scope>
    <source>
        <strain evidence="2">PLAUS21</strain>
    </source>
</reference>
<keyword evidence="1" id="KW-0472">Membrane</keyword>
<protein>
    <submittedName>
        <fullName evidence="2">Uncharacterized protein</fullName>
    </submittedName>
</protein>
<keyword evidence="1" id="KW-1133">Transmembrane helix</keyword>
<evidence type="ECO:0000313" key="3">
    <source>
        <dbReference type="Proteomes" id="UP001210925"/>
    </source>
</evidence>
<organism evidence="2 3">
    <name type="scientific">Boothiomyces macroporosus</name>
    <dbReference type="NCBI Taxonomy" id="261099"/>
    <lineage>
        <taxon>Eukaryota</taxon>
        <taxon>Fungi</taxon>
        <taxon>Fungi incertae sedis</taxon>
        <taxon>Chytridiomycota</taxon>
        <taxon>Chytridiomycota incertae sedis</taxon>
        <taxon>Chytridiomycetes</taxon>
        <taxon>Rhizophydiales</taxon>
        <taxon>Terramycetaceae</taxon>
        <taxon>Boothiomyces</taxon>
    </lineage>
</organism>
<dbReference type="EMBL" id="JADGKB010000176">
    <property type="protein sequence ID" value="KAJ3251593.1"/>
    <property type="molecule type" value="Genomic_DNA"/>
</dbReference>
<accession>A0AAD5Y4H0</accession>
<sequence length="2761" mass="291290">MSKDTLAKAADSQYQSRPQGLFKTVQSWYKPVYDYKTEGLTPEQRARNPKYFNGRMKQWEFILLHVLVVFNTIALIMVPVAYFSLIPQYLQYRIDLIGTDGNAVNIHKVAIGKMDNTTIEFAGDFRVDALAPFPVYAGFRGFTVNIVNEGKVLGQIDVPEVGFWLNKEVIFNITGAFRFDQENQQNTKAVISKFSNGGINDLALSFQFAPTILTFGMPAYWHLPLHRNVDIGDVAGTAAGLLATAQYVGQNTKYVNFVAQPFDNYASLKAYFDNDMDKITQLPASLGGLEFVWDKFSANITDSTFSIGFAIASVNYSPFALELIDQIDYYLAVQGTKIMKMSLRRIGLKDNFNYLNFALDFTFLDPNLDPTATQAALESAFASFASSFNFNFALVGPIQISGAGFVENMTSDLQVTGSLNDIVGFLPQSIVAAIKSAVSDPTSLLTPAVVQEAKDILKDSKISFQVLSDKLEGIFGIKLGALSYIKPPQEVDFPYSSTVSIYGNDVKAIQSDLSAISITRESDGMRISTNATVTPVNTDEAATGLAAAINPILAANPSVGTVGIKDLGFFTPGQPRFKWCDAIFGQRILHLQIPGINKEALINLVASNSTGKIMSALSNLVTVGNVNLGQLTDKPGFGAKGNVQVAYPAGFPQLIIDIGYFNLATTVEDTSLMTLQLPAGLKFYPQSSGTDINGQAVIGRDPAIGSKVQKFVNALVADDRTKSPSFAGVTGLSFGASPTQNFVTFSKVVVDVRTDTILNILLPSNSSTSDMIQSVVNMLPANLIKATGADVAVTSASDVGLSTSMNVNNPFKIIEISLGTTQLNALLGAQTLSGVSVSPLDIKGGNSSLTSKIGLTVATGANGQAKNVATLVNAVLAKDTTSQLMAGVTGFTLLPPGVTSGPAVIDQFAGVTVNVASGKLINLGYEVYNYIASSQGKGPIDISALLPDTTDLNKLLGEFNPSIKSIQSSTAPNRVLNAGAAASYTNPLPLSAKLPYVAVDASLNGVLLATTQVSNIELDRTSGNLDLISGTAQPAIVFKVNKADGLPQTVSTTVTDFLNGQLNTKVQVSGIYFGTPNSINDLLSEVSVVVNPLVQSFVAPASQWVNTQLQNIGATVNPLQKRDSGAFISINGPFGIVVAINSVDTTILPGSQLKGTINLSLTLPFQTDINIGYTALTAGLDAVTAATVTTGFAFKGTNPTFDLGFTAAVNDVDDLANKVADVVSAFLKEIVIPGLGVGGNTLIGVSSSDNIDAFSQVSIGLSLDKLAAPLKSMLNFNTILNNIAQNPDQVLAQGQGLASKFGVTVNGLGIAAQAGRTMQASANAGFSNSFPITISGLGYIGSAAGLDDTVITGITLPGFNIGKGQNNVKLIANAQFPSSQAIKDKVRDFGNDLTNNFGNTAANFVVSQVAFGVSQADHFKFMSKVVIPIPSKVLLNSNTLALATKLAKPLLSNLDITKMVSNPSADVEFTQDKHILANLGAGLALPLAVSVDIPYSQFGADVNAAPGFEIQVQNFKLAGNANATQQLNIATTTAVDDTVTLANNIAALTNALLHGLPLPGTIGGGRLSFGVSSTDCVDSFSELAVGVKLSPTFDSLVNDAKNYAAGLNYTAILGQLNVKLGAINVAAKAGKTISSSIAAGFANPLALTVKGLNYVSANAGIDALTVTTLKSSGISLSKATNNLNLEADLIFNSDPVVIDAVGRFADDLTNKFGHTDQFFTAGGATFGFSQDSAFKFLSQSILGFNSSILLNQNNLDYALKLVAGSGLNATTALGLVKPKALDVQFNPSNVINTGIKADLTVPYQISANMPYFSADGFLNGLKLANLAVDGFSVSGQSTNSLNLASLVALFDSNDLEVAVANLVDAAIADIKNIPGTVGGGDLYFGLDSSAANVIDTFSKVKLGIAIKSITDIVLPLLPNLSNIDPIALIKSFNPTLENLQAKTMPGKILASSFTAGFNSSFPISVKGLGFMGAAAGVDPLPIMQITASGFSVNPGVNSLQLATQIFFPSAPQIPPAVGAFVNDVIKNFGNTQEKFLATGIAFGFDQDHSFNLLKQTKLKIPTTWILNQKNLDLVMQYVGTIDPAAILKNVSPTKAHLSAVQSGEIIADIAGSVSNVNLTAQAQIGYVETSALIDGNHNDPQVQASVNTLINGVLNNATLTNTVGAGGFKFGSDNSAANIIDTFSQTSISLPVSKFQGQINALIQYAINMVQNILSGKSDPNGPFSKVAVSIKGVDIDVFDETTLDIKASAGITGLPFDFALDMPYVYTSVKYNDADFLQNAVLDTKFADGVFSAHVLPKMPINRDAAQRVMTILGNTLLHRHDPILDTVTIEKLGFGFSSAVHVETFEAFSYKTAITKPVASIVDYFDQKRPFELHNIQAQLNMDGVDVAVNFTVPPLPLNLLASATAGVTYLKDGKPTVQVCKVPITGVQLPIVNIILVPELIPDGTGEGFVLAIPPLLTWNDFSGNAQLGYTSLTGTNGKVFDSLSQAWFEAPSLYLWSPLVINVVPTWPWDPSHWNDIVVPIEVKLAFLNDGPFHLDVGHLVININDKKANRALLTLETKDNLVIINNLEGGNVQSMAGPPTMGIFRALIPFSDFNPINFITLITHLIESPTDTFGVDISLYRNGQELPYFKPILNEIIASGALAQLVPFIGVILKHVQLAVLGVNLNTLPVVGPLLNSAEDWLGKFIGKITHHKRDTIGAGNSTISGNSTAPATNSSASSAAESAAIANNISVVPIPGSLPKSATVFTSPNLIIQGF</sequence>
<name>A0AAD5Y4H0_9FUNG</name>
<keyword evidence="3" id="KW-1185">Reference proteome</keyword>
<gene>
    <name evidence="2" type="ORF">HK103_002237</name>
</gene>
<comment type="caution">
    <text evidence="2">The sequence shown here is derived from an EMBL/GenBank/DDBJ whole genome shotgun (WGS) entry which is preliminary data.</text>
</comment>
<evidence type="ECO:0000256" key="1">
    <source>
        <dbReference type="SAM" id="Phobius"/>
    </source>
</evidence>
<evidence type="ECO:0000313" key="2">
    <source>
        <dbReference type="EMBL" id="KAJ3251593.1"/>
    </source>
</evidence>
<feature type="transmembrane region" description="Helical" evidence="1">
    <location>
        <begin position="61"/>
        <end position="85"/>
    </location>
</feature>